<keyword evidence="3" id="KW-1185">Reference proteome</keyword>
<reference evidence="2 3" key="1">
    <citation type="submission" date="2016-07" db="EMBL/GenBank/DDBJ databases">
        <title>Pervasive Adenine N6-methylation of Active Genes in Fungi.</title>
        <authorList>
            <consortium name="DOE Joint Genome Institute"/>
            <person name="Mondo S.J."/>
            <person name="Dannebaum R.O."/>
            <person name="Kuo R.C."/>
            <person name="Labutti K."/>
            <person name="Haridas S."/>
            <person name="Kuo A."/>
            <person name="Salamov A."/>
            <person name="Ahrendt S.R."/>
            <person name="Lipzen A."/>
            <person name="Sullivan W."/>
            <person name="Andreopoulos W.B."/>
            <person name="Clum A."/>
            <person name="Lindquist E."/>
            <person name="Daum C."/>
            <person name="Ramamoorthy G.K."/>
            <person name="Gryganskyi A."/>
            <person name="Culley D."/>
            <person name="Magnuson J.K."/>
            <person name="James T.Y."/>
            <person name="O'Malley M.A."/>
            <person name="Stajich J.E."/>
            <person name="Spatafora J.W."/>
            <person name="Visel A."/>
            <person name="Grigoriev I.V."/>
        </authorList>
    </citation>
    <scope>NUCLEOTIDE SEQUENCE [LARGE SCALE GENOMIC DNA]</scope>
    <source>
        <strain evidence="2 3">CBS 115471</strain>
    </source>
</reference>
<evidence type="ECO:0000313" key="2">
    <source>
        <dbReference type="EMBL" id="ORX98082.1"/>
    </source>
</evidence>
<comment type="caution">
    <text evidence="2">The sequence shown here is derived from an EMBL/GenBank/DDBJ whole genome shotgun (WGS) entry which is preliminary data.</text>
</comment>
<gene>
    <name evidence="2" type="ORF">BCR34DRAFT_593301</name>
</gene>
<evidence type="ECO:0000256" key="1">
    <source>
        <dbReference type="SAM" id="MobiDB-lite"/>
    </source>
</evidence>
<dbReference type="AlphaFoldDB" id="A0A1Y1YJB8"/>
<evidence type="ECO:0000313" key="3">
    <source>
        <dbReference type="Proteomes" id="UP000193144"/>
    </source>
</evidence>
<feature type="compositionally biased region" description="Polar residues" evidence="1">
    <location>
        <begin position="204"/>
        <end position="230"/>
    </location>
</feature>
<proteinExistence type="predicted"/>
<protein>
    <submittedName>
        <fullName evidence="2">Uncharacterized protein</fullName>
    </submittedName>
</protein>
<organism evidence="2 3">
    <name type="scientific">Clohesyomyces aquaticus</name>
    <dbReference type="NCBI Taxonomy" id="1231657"/>
    <lineage>
        <taxon>Eukaryota</taxon>
        <taxon>Fungi</taxon>
        <taxon>Dikarya</taxon>
        <taxon>Ascomycota</taxon>
        <taxon>Pezizomycotina</taxon>
        <taxon>Dothideomycetes</taxon>
        <taxon>Pleosporomycetidae</taxon>
        <taxon>Pleosporales</taxon>
        <taxon>Lindgomycetaceae</taxon>
        <taxon>Clohesyomyces</taxon>
    </lineage>
</organism>
<feature type="region of interest" description="Disordered" evidence="1">
    <location>
        <begin position="192"/>
        <end position="247"/>
    </location>
</feature>
<dbReference type="EMBL" id="MCFA01000222">
    <property type="protein sequence ID" value="ORX98082.1"/>
    <property type="molecule type" value="Genomic_DNA"/>
</dbReference>
<name>A0A1Y1YJB8_9PLEO</name>
<sequence length="263" mass="30280">MSGVRGREGVGYHDFEHHVRRYLERQFENLDSDPALKPPQKQFLLAREKVATPPRMENDVFAPLFLEENQPTPRRTTVPQTTLPVDPALLFQVSDEILVQILPHVVAIDYPLVVDQEDTQPQSWRFLVYVPHMVPSRFGFKLISNWRSSSLHHLAGWHFPELHHYPNLQRILQEAFFQDTRKWRRQLIAGTANASSGPQPPAHPQTQDQQVPTRANNSGIVTESFKSGENTAEDEMKREQRNRLKTPSFRVKRSLGVFLAVPA</sequence>
<dbReference type="Proteomes" id="UP000193144">
    <property type="component" value="Unassembled WGS sequence"/>
</dbReference>
<accession>A0A1Y1YJB8</accession>